<dbReference type="RefSeq" id="WP_249301791.1">
    <property type="nucleotide sequence ID" value="NZ_CP060634.1"/>
</dbReference>
<evidence type="ECO:0000313" key="2">
    <source>
        <dbReference type="EMBL" id="QNM05019.1"/>
    </source>
</evidence>
<keyword evidence="3" id="KW-1185">Reference proteome</keyword>
<evidence type="ECO:0000256" key="1">
    <source>
        <dbReference type="SAM" id="Phobius"/>
    </source>
</evidence>
<dbReference type="Proteomes" id="UP000515823">
    <property type="component" value="Chromosome"/>
</dbReference>
<keyword evidence="1" id="KW-0472">Membrane</keyword>
<feature type="transmembrane region" description="Helical" evidence="1">
    <location>
        <begin position="521"/>
        <end position="539"/>
    </location>
</feature>
<evidence type="ECO:0000313" key="3">
    <source>
        <dbReference type="Proteomes" id="UP000515823"/>
    </source>
</evidence>
<dbReference type="Pfam" id="PF06161">
    <property type="entry name" value="DUF975"/>
    <property type="match status" value="1"/>
</dbReference>
<dbReference type="Pfam" id="PF06541">
    <property type="entry name" value="ABC_trans_CmpB"/>
    <property type="match status" value="1"/>
</dbReference>
<dbReference type="InterPro" id="IPR010380">
    <property type="entry name" value="DUF975"/>
</dbReference>
<dbReference type="EMBL" id="CP060634">
    <property type="protein sequence ID" value="QNM05019.1"/>
    <property type="molecule type" value="Genomic_DNA"/>
</dbReference>
<feature type="transmembrane region" description="Helical" evidence="1">
    <location>
        <begin position="376"/>
        <end position="395"/>
    </location>
</feature>
<feature type="transmembrane region" description="Helical" evidence="1">
    <location>
        <begin position="490"/>
        <end position="509"/>
    </location>
</feature>
<sequence>MWKRGELKRKSRGIIKKHYWRVIAVSFIVAFIAGSYNGTFSAVFSYDSSKEISNVVQDNTVSDFNDVQTKRFSDVILDEFSERNQTEEEIMENSPYKRGVFSSIFNHTVATGSIFSGIIAMLLKPMVKGAWLSLISAAAGAALLFFWWLLVQNIIQVGGCRFFMEAETYKNTAGKRVLYLYKIRRVWKVTRIMARKFLYQWLWSLTVIGGWIKGYSYMMVPYLAAENPNLHGREAILVSRRMMNGNKWKAFLLDCSFLGWSILSLLTLGLVNIFYANPYKAGVRAELYLALRKKAMEENAEYCHVFTDRYLTAPPAEEELRAAMERAAKMSESQNWREEAKAAWEQPLDVREEYPSALFTVPESERRFRMNVDYHCKYGVTGIILLFFIFSFVGWCWEVGLHLVQNGQFVNRGVFHGPWLPIYGSGGVLVLILLKRFRDHPVVTFFLTVVVCGCVEYFTSWYLEITHNGVKWWDYSGYFLNLDGRICAEGLLIFGLGGCAFIYILAPLIMNGLIKKIPMKVRILLCAALISAFAGDYFYSRSNPNVGQGITDYAWEYRPEELPEKRRRSHAAELLKERLDAA</sequence>
<dbReference type="KEGG" id="qdo:H9Q78_11260"/>
<dbReference type="PANTHER" id="PTHR40076:SF1">
    <property type="entry name" value="MEMBRANE PROTEIN"/>
    <property type="match status" value="1"/>
</dbReference>
<organism evidence="2 3">
    <name type="scientific">Qiania dongpingensis</name>
    <dbReference type="NCBI Taxonomy" id="2763669"/>
    <lineage>
        <taxon>Bacteria</taxon>
        <taxon>Bacillati</taxon>
        <taxon>Bacillota</taxon>
        <taxon>Clostridia</taxon>
        <taxon>Lachnospirales</taxon>
        <taxon>Lachnospiraceae</taxon>
        <taxon>Qiania</taxon>
    </lineage>
</organism>
<feature type="transmembrane region" description="Helical" evidence="1">
    <location>
        <begin position="250"/>
        <end position="275"/>
    </location>
</feature>
<feature type="transmembrane region" description="Helical" evidence="1">
    <location>
        <begin position="197"/>
        <end position="218"/>
    </location>
</feature>
<keyword evidence="1" id="KW-0812">Transmembrane</keyword>
<dbReference type="AlphaFoldDB" id="A0A7G9G2I7"/>
<feature type="transmembrane region" description="Helical" evidence="1">
    <location>
        <begin position="415"/>
        <end position="434"/>
    </location>
</feature>
<gene>
    <name evidence="2" type="ORF">H9Q78_11260</name>
</gene>
<reference evidence="2 3" key="1">
    <citation type="submission" date="2020-08" db="EMBL/GenBank/DDBJ databases">
        <authorList>
            <person name="Liu C."/>
            <person name="Sun Q."/>
        </authorList>
    </citation>
    <scope>NUCLEOTIDE SEQUENCE [LARGE SCALE GENOMIC DNA]</scope>
    <source>
        <strain evidence="2 3">NSJ-38</strain>
    </source>
</reference>
<protein>
    <submittedName>
        <fullName evidence="2">DUF975 family protein</fullName>
    </submittedName>
</protein>
<dbReference type="PANTHER" id="PTHR40076">
    <property type="entry name" value="MEMBRANE PROTEIN-RELATED"/>
    <property type="match status" value="1"/>
</dbReference>
<feature type="transmembrane region" description="Helical" evidence="1">
    <location>
        <begin position="130"/>
        <end position="151"/>
    </location>
</feature>
<proteinExistence type="predicted"/>
<keyword evidence="1" id="KW-1133">Transmembrane helix</keyword>
<dbReference type="InterPro" id="IPR010540">
    <property type="entry name" value="CmpB_TMEM229"/>
</dbReference>
<name>A0A7G9G2I7_9FIRM</name>
<accession>A0A7G9G2I7</accession>
<feature type="transmembrane region" description="Helical" evidence="1">
    <location>
        <begin position="441"/>
        <end position="463"/>
    </location>
</feature>
<feature type="transmembrane region" description="Helical" evidence="1">
    <location>
        <begin position="20"/>
        <end position="44"/>
    </location>
</feature>